<feature type="chain" id="PRO_5042961678" description="Secreted protein" evidence="2">
    <location>
        <begin position="24"/>
        <end position="79"/>
    </location>
</feature>
<keyword evidence="1" id="KW-1133">Transmembrane helix</keyword>
<proteinExistence type="predicted"/>
<evidence type="ECO:0000313" key="3">
    <source>
        <dbReference type="EMBL" id="KAK9214054.1"/>
    </source>
</evidence>
<dbReference type="AlphaFoldDB" id="A0AAP0MIH6"/>
<reference evidence="3 4" key="1">
    <citation type="submission" date="2024-05" db="EMBL/GenBank/DDBJ databases">
        <title>Haplotype-resolved chromosome-level genome assembly of Huyou (Citrus changshanensis).</title>
        <authorList>
            <person name="Miao C."/>
            <person name="Chen W."/>
            <person name="Wu Y."/>
            <person name="Wang L."/>
            <person name="Zhao S."/>
            <person name="Grierson D."/>
            <person name="Xu C."/>
            <person name="Chen K."/>
        </authorList>
    </citation>
    <scope>NUCLEOTIDE SEQUENCE [LARGE SCALE GENOMIC DNA]</scope>
    <source>
        <strain evidence="3">01-14</strain>
        <tissue evidence="3">Leaf</tissue>
    </source>
</reference>
<organism evidence="3 4">
    <name type="scientific">Citrus x changshan-huyou</name>
    <dbReference type="NCBI Taxonomy" id="2935761"/>
    <lineage>
        <taxon>Eukaryota</taxon>
        <taxon>Viridiplantae</taxon>
        <taxon>Streptophyta</taxon>
        <taxon>Embryophyta</taxon>
        <taxon>Tracheophyta</taxon>
        <taxon>Spermatophyta</taxon>
        <taxon>Magnoliopsida</taxon>
        <taxon>eudicotyledons</taxon>
        <taxon>Gunneridae</taxon>
        <taxon>Pentapetalae</taxon>
        <taxon>rosids</taxon>
        <taxon>malvids</taxon>
        <taxon>Sapindales</taxon>
        <taxon>Rutaceae</taxon>
        <taxon>Aurantioideae</taxon>
        <taxon>Citrus</taxon>
    </lineage>
</organism>
<gene>
    <name evidence="3" type="ORF">WN944_006041</name>
</gene>
<keyword evidence="2" id="KW-0732">Signal</keyword>
<sequence>MSMVVISLSLSLSLSLSVVTCKASTFTLILSHQAINLSIIFKFTSLNALLLPTKFVVHSSVNRAKMKNRITQEASFRKM</sequence>
<protein>
    <recommendedName>
        <fullName evidence="5">Secreted protein</fullName>
    </recommendedName>
</protein>
<dbReference type="Proteomes" id="UP001428341">
    <property type="component" value="Unassembled WGS sequence"/>
</dbReference>
<evidence type="ECO:0008006" key="5">
    <source>
        <dbReference type="Google" id="ProtNLM"/>
    </source>
</evidence>
<comment type="caution">
    <text evidence="3">The sequence shown here is derived from an EMBL/GenBank/DDBJ whole genome shotgun (WGS) entry which is preliminary data.</text>
</comment>
<evidence type="ECO:0000313" key="4">
    <source>
        <dbReference type="Proteomes" id="UP001428341"/>
    </source>
</evidence>
<evidence type="ECO:0000256" key="1">
    <source>
        <dbReference type="SAM" id="Phobius"/>
    </source>
</evidence>
<accession>A0AAP0MIH6</accession>
<name>A0AAP0MIH6_9ROSI</name>
<keyword evidence="4" id="KW-1185">Reference proteome</keyword>
<dbReference type="EMBL" id="JBCGBO010000003">
    <property type="protein sequence ID" value="KAK9214054.1"/>
    <property type="molecule type" value="Genomic_DNA"/>
</dbReference>
<keyword evidence="1" id="KW-0472">Membrane</keyword>
<keyword evidence="1" id="KW-0812">Transmembrane</keyword>
<feature type="signal peptide" evidence="2">
    <location>
        <begin position="1"/>
        <end position="23"/>
    </location>
</feature>
<evidence type="ECO:0000256" key="2">
    <source>
        <dbReference type="SAM" id="SignalP"/>
    </source>
</evidence>
<feature type="transmembrane region" description="Helical" evidence="1">
    <location>
        <begin position="39"/>
        <end position="57"/>
    </location>
</feature>